<accession>A0A1S3GU47</accession>
<dbReference type="FunCoup" id="A0A1S3GU47">
    <property type="interactions" value="4"/>
</dbReference>
<dbReference type="GO" id="GO:0046599">
    <property type="term" value="P:regulation of centriole replication"/>
    <property type="evidence" value="ECO:0007669"/>
    <property type="project" value="TreeGrafter"/>
</dbReference>
<dbReference type="PANTHER" id="PTHR21553">
    <property type="entry name" value="ALMS1-RELATED"/>
    <property type="match status" value="1"/>
</dbReference>
<dbReference type="OrthoDB" id="6359887at2759"/>
<evidence type="ECO:0000313" key="4">
    <source>
        <dbReference type="RefSeq" id="XP_012891794.1"/>
    </source>
</evidence>
<dbReference type="InParanoid" id="A0A1S3GU47"/>
<feature type="compositionally biased region" description="Basic and acidic residues" evidence="2">
    <location>
        <begin position="117"/>
        <end position="129"/>
    </location>
</feature>
<keyword evidence="1" id="KW-0175">Coiled coil</keyword>
<organism evidence="3 4">
    <name type="scientific">Dipodomys ordii</name>
    <name type="common">Ord's kangaroo rat</name>
    <dbReference type="NCBI Taxonomy" id="10020"/>
    <lineage>
        <taxon>Eukaryota</taxon>
        <taxon>Metazoa</taxon>
        <taxon>Chordata</taxon>
        <taxon>Craniata</taxon>
        <taxon>Vertebrata</taxon>
        <taxon>Euteleostomi</taxon>
        <taxon>Mammalia</taxon>
        <taxon>Eutheria</taxon>
        <taxon>Euarchontoglires</taxon>
        <taxon>Glires</taxon>
        <taxon>Rodentia</taxon>
        <taxon>Castorimorpha</taxon>
        <taxon>Heteromyidae</taxon>
        <taxon>Dipodomyinae</taxon>
        <taxon>Dipodomys</taxon>
    </lineage>
</organism>
<name>A0A1S3GU47_DIPOR</name>
<feature type="compositionally biased region" description="Low complexity" evidence="2">
    <location>
        <begin position="169"/>
        <end position="186"/>
    </location>
</feature>
<dbReference type="GO" id="GO:0005814">
    <property type="term" value="C:centriole"/>
    <property type="evidence" value="ECO:0007669"/>
    <property type="project" value="TreeGrafter"/>
</dbReference>
<protein>
    <submittedName>
        <fullName evidence="4">Protein DDC8 homolog</fullName>
    </submittedName>
</protein>
<feature type="region of interest" description="Disordered" evidence="2">
    <location>
        <begin position="373"/>
        <end position="406"/>
    </location>
</feature>
<dbReference type="KEGG" id="dord:106001202"/>
<dbReference type="GO" id="GO:0005829">
    <property type="term" value="C:cytosol"/>
    <property type="evidence" value="ECO:0007669"/>
    <property type="project" value="TreeGrafter"/>
</dbReference>
<dbReference type="PANTHER" id="PTHR21553:SF33">
    <property type="entry name" value="CEP295 N-TERMINAL-LIKE PROTEIN"/>
    <property type="match status" value="1"/>
</dbReference>
<feature type="compositionally biased region" description="Basic and acidic residues" evidence="2">
    <location>
        <begin position="231"/>
        <end position="243"/>
    </location>
</feature>
<gene>
    <name evidence="4" type="primary">Cep295nl</name>
</gene>
<dbReference type="RefSeq" id="XP_012891794.1">
    <property type="nucleotide sequence ID" value="XM_013036340.1"/>
</dbReference>
<keyword evidence="3" id="KW-1185">Reference proteome</keyword>
<feature type="compositionally biased region" description="Acidic residues" evidence="2">
    <location>
        <begin position="7"/>
        <end position="16"/>
    </location>
</feature>
<feature type="region of interest" description="Disordered" evidence="2">
    <location>
        <begin position="305"/>
        <end position="350"/>
    </location>
</feature>
<dbReference type="CTD" id="100653515"/>
<evidence type="ECO:0000256" key="2">
    <source>
        <dbReference type="SAM" id="MobiDB-lite"/>
    </source>
</evidence>
<dbReference type="GeneID" id="106001202"/>
<feature type="region of interest" description="Disordered" evidence="2">
    <location>
        <begin position="1"/>
        <end position="22"/>
    </location>
</feature>
<evidence type="ECO:0000256" key="1">
    <source>
        <dbReference type="SAM" id="Coils"/>
    </source>
</evidence>
<dbReference type="GO" id="GO:0005813">
    <property type="term" value="C:centrosome"/>
    <property type="evidence" value="ECO:0007669"/>
    <property type="project" value="TreeGrafter"/>
</dbReference>
<proteinExistence type="predicted"/>
<dbReference type="Proteomes" id="UP000081671">
    <property type="component" value="Unplaced"/>
</dbReference>
<dbReference type="AlphaFoldDB" id="A0A1S3GU47"/>
<sequence>MQRDGEDAIESGTEEEGTLRRQKALLLHVRDKGDEPLPRRPETQQWRNRQLQRLAEEMKAEWQETQLQQIKDLERLYLARLLGGVAEQAVGSQAGLEELVSRETTKAPRPRNKPKGAQRERKSRREEPSRQQTWHPKSRKKTAGSEKRRPTRPPGLTAPEKSKVKRIPSSKSSSSHRSVNSRSSRVLDFTKLCPLLTPVEEIEEPEIETAWSERRQEGRGTPVSVQGLKHSSCDHSPEDKLSDVEQPWTGSPAYKRSEVSSTCSLKGSEKGRWQKELENAFEELFNTNRKLKKQLSFHLYQRPLGDLNPEEEQGLPESYNHSGHNHSGSQRQRGEEMPEETDDASEASSTEYTLRGFLSKAQNLKYLQMAKPELKENHTPFPRTRLSLSDEGSHSRQVDSGLEPELGEHRAHTPLQEEAGRSSWAALKQKQKAEMEQRRKTAFLGQTEHPDMSLEIHYKAELEEERRERRKIRLALLKAYSTGVSPTSRGPEFRSLSLSGTSLLDEDRQNQMIRDLQQQIVEQNRLHKQFLDKARKRLQDFQKTC</sequence>
<feature type="compositionally biased region" description="Low complexity" evidence="2">
    <location>
        <begin position="320"/>
        <end position="329"/>
    </location>
</feature>
<feature type="coiled-coil region" evidence="1">
    <location>
        <begin position="506"/>
        <end position="533"/>
    </location>
</feature>
<feature type="region of interest" description="Disordered" evidence="2">
    <location>
        <begin position="97"/>
        <end position="187"/>
    </location>
</feature>
<evidence type="ECO:0000313" key="3">
    <source>
        <dbReference type="Proteomes" id="UP000081671"/>
    </source>
</evidence>
<feature type="region of interest" description="Disordered" evidence="2">
    <location>
        <begin position="207"/>
        <end position="270"/>
    </location>
</feature>
<reference evidence="4" key="1">
    <citation type="submission" date="2025-08" db="UniProtKB">
        <authorList>
            <consortium name="RefSeq"/>
        </authorList>
    </citation>
    <scope>IDENTIFICATION</scope>
    <source>
        <tissue evidence="4">Kidney</tissue>
    </source>
</reference>